<dbReference type="Proteomes" id="UP000589351">
    <property type="component" value="Unassembled WGS sequence"/>
</dbReference>
<evidence type="ECO:0000313" key="3">
    <source>
        <dbReference type="Proteomes" id="UP000589351"/>
    </source>
</evidence>
<dbReference type="EMBL" id="CAJEWD010000008">
    <property type="protein sequence ID" value="CAD2078943.1"/>
    <property type="molecule type" value="Genomic_DNA"/>
</dbReference>
<evidence type="ECO:0000256" key="1">
    <source>
        <dbReference type="SAM" id="MobiDB-lite"/>
    </source>
</evidence>
<sequence length="364" mass="43426">MKEILEYDYPKQFILHEKSGTKIYRVIGEDEGSKDIDDYQYSIITTISEKKDDGVKFTQIQHEDERLGWVNLNNSIQLFRFKPKSYKFLAEDFEANEINDKLNIVKDFKTHFTNKILTVKSEIEYNGKKLLGIFIKDRFFGFHDEEYFEELIPTKIKLDENDVKTKTLYKNSSMVKPYHERVNFDKPRLVSVFKESNIGRIRANKKEYYWITLDGLEDYLVNLESESKKESDKYLDDIFYAIEKEREHSKEAVKTVLSAQGFLNSKRIREKDKRIQTLQNSFNRANEKIKSLESGVNTNSGNSKLSNEEILELKRLNHKLSQEAKLSEQRLEQQRDYNRRLEEQRDKYKERMKLVEEKLKKQSK</sequence>
<accession>A0A6V7RMP5</accession>
<comment type="caution">
    <text evidence="2">The sequence shown here is derived from an EMBL/GenBank/DDBJ whole genome shotgun (WGS) entry which is preliminary data.</text>
</comment>
<name>A0A6V7RMP5_9STAP</name>
<organism evidence="2 3">
    <name type="scientific">Jeotgalicoccus meleagridis</name>
    <dbReference type="NCBI Taxonomy" id="2759181"/>
    <lineage>
        <taxon>Bacteria</taxon>
        <taxon>Bacillati</taxon>
        <taxon>Bacillota</taxon>
        <taxon>Bacilli</taxon>
        <taxon>Bacillales</taxon>
        <taxon>Staphylococcaceae</taxon>
        <taxon>Jeotgalicoccus</taxon>
    </lineage>
</organism>
<protein>
    <submittedName>
        <fullName evidence="2">Uncharacterized protein</fullName>
    </submittedName>
</protein>
<evidence type="ECO:0000313" key="2">
    <source>
        <dbReference type="EMBL" id="CAD2078943.1"/>
    </source>
</evidence>
<feature type="region of interest" description="Disordered" evidence="1">
    <location>
        <begin position="326"/>
        <end position="348"/>
    </location>
</feature>
<dbReference type="AlphaFoldDB" id="A0A6V7RMP5"/>
<proteinExistence type="predicted"/>
<keyword evidence="3" id="KW-1185">Reference proteome</keyword>
<reference evidence="2 3" key="1">
    <citation type="submission" date="2020-07" db="EMBL/GenBank/DDBJ databases">
        <authorList>
            <person name="Criscuolo A."/>
        </authorList>
    </citation>
    <scope>NUCLEOTIDE SEQUENCE [LARGE SCALE GENOMIC DNA]</scope>
    <source>
        <strain evidence="2">CIP111649</strain>
    </source>
</reference>
<gene>
    <name evidence="2" type="ORF">JEODO184_01536</name>
</gene>
<dbReference type="RefSeq" id="WP_185126008.1">
    <property type="nucleotide sequence ID" value="NZ_CAJEWD010000008.1"/>
</dbReference>